<evidence type="ECO:0008006" key="7">
    <source>
        <dbReference type="Google" id="ProtNLM"/>
    </source>
</evidence>
<dbReference type="InterPro" id="IPR001343">
    <property type="entry name" value="Hemolysn_Ca-bd"/>
</dbReference>
<dbReference type="Proteomes" id="UP000007882">
    <property type="component" value="Chromosome"/>
</dbReference>
<feature type="signal peptide" evidence="4">
    <location>
        <begin position="1"/>
        <end position="29"/>
    </location>
</feature>
<keyword evidence="4" id="KW-0732">Signal</keyword>
<protein>
    <recommendedName>
        <fullName evidence="7">Hemolysin-type calcium-binding protein</fullName>
    </recommendedName>
</protein>
<evidence type="ECO:0000256" key="4">
    <source>
        <dbReference type="SAM" id="SignalP"/>
    </source>
</evidence>
<dbReference type="PANTHER" id="PTHR38340">
    <property type="entry name" value="S-LAYER PROTEIN"/>
    <property type="match status" value="1"/>
</dbReference>
<dbReference type="AlphaFoldDB" id="I0HJ77"/>
<evidence type="ECO:0000256" key="2">
    <source>
        <dbReference type="ARBA" id="ARBA00022525"/>
    </source>
</evidence>
<keyword evidence="6" id="KW-1185">Reference proteome</keyword>
<feature type="chain" id="PRO_5003628954" description="Hemolysin-type calcium-binding protein" evidence="4">
    <location>
        <begin position="30"/>
        <end position="589"/>
    </location>
</feature>
<dbReference type="PANTHER" id="PTHR38340:SF1">
    <property type="entry name" value="S-LAYER PROTEIN"/>
    <property type="match status" value="1"/>
</dbReference>
<dbReference type="RefSeq" id="WP_014447947.1">
    <property type="nucleotide sequence ID" value="NC_017093.1"/>
</dbReference>
<proteinExistence type="predicted"/>
<dbReference type="GO" id="GO:0005509">
    <property type="term" value="F:calcium ion binding"/>
    <property type="evidence" value="ECO:0007669"/>
    <property type="project" value="InterPro"/>
</dbReference>
<dbReference type="Pfam" id="PF00353">
    <property type="entry name" value="HemolysinCabind"/>
    <property type="match status" value="8"/>
</dbReference>
<feature type="region of interest" description="Disordered" evidence="3">
    <location>
        <begin position="150"/>
        <end position="181"/>
    </location>
</feature>
<dbReference type="EMBL" id="AP012319">
    <property type="protein sequence ID" value="BAL93064.1"/>
    <property type="molecule type" value="Genomic_DNA"/>
</dbReference>
<comment type="subcellular location">
    <subcellularLocation>
        <location evidence="1">Secreted</location>
    </subcellularLocation>
</comment>
<dbReference type="InterPro" id="IPR011049">
    <property type="entry name" value="Serralysin-like_metalloprot_C"/>
</dbReference>
<keyword evidence="2" id="KW-0964">Secreted</keyword>
<evidence type="ECO:0000313" key="5">
    <source>
        <dbReference type="EMBL" id="BAL93064.1"/>
    </source>
</evidence>
<evidence type="ECO:0000256" key="3">
    <source>
        <dbReference type="SAM" id="MobiDB-lite"/>
    </source>
</evidence>
<evidence type="ECO:0000256" key="1">
    <source>
        <dbReference type="ARBA" id="ARBA00004613"/>
    </source>
</evidence>
<accession>I0HJ77</accession>
<gene>
    <name evidence="5" type="ordered locus">AMIS_78440</name>
</gene>
<reference evidence="5 6" key="1">
    <citation type="submission" date="2012-02" db="EMBL/GenBank/DDBJ databases">
        <title>Complete genome sequence of Actinoplanes missouriensis 431 (= NBRC 102363).</title>
        <authorList>
            <person name="Ohnishi Y."/>
            <person name="Ishikawa J."/>
            <person name="Sekine M."/>
            <person name="Hosoyama A."/>
            <person name="Harada T."/>
            <person name="Narita H."/>
            <person name="Hata T."/>
            <person name="Konno Y."/>
            <person name="Tutikane K."/>
            <person name="Fujita N."/>
            <person name="Horinouchi S."/>
            <person name="Hayakawa M."/>
        </authorList>
    </citation>
    <scope>NUCLEOTIDE SEQUENCE [LARGE SCALE GENOMIC DNA]</scope>
    <source>
        <strain evidence="6">ATCC 14538 / DSM 43046 / CBS 188.64 / JCM 3121 / NBRC 102363 / NCIMB 12654 / NRRL B-3342 / UNCC 431</strain>
    </source>
</reference>
<dbReference type="SUPFAM" id="SSF51120">
    <property type="entry name" value="beta-Roll"/>
    <property type="match status" value="4"/>
</dbReference>
<feature type="region of interest" description="Disordered" evidence="3">
    <location>
        <begin position="204"/>
        <end position="292"/>
    </location>
</feature>
<feature type="compositionally biased region" description="Basic and acidic residues" evidence="3">
    <location>
        <begin position="265"/>
        <end position="283"/>
    </location>
</feature>
<evidence type="ECO:0000313" key="6">
    <source>
        <dbReference type="Proteomes" id="UP000007882"/>
    </source>
</evidence>
<name>I0HJ77_ACTM4</name>
<dbReference type="GO" id="GO:0005576">
    <property type="term" value="C:extracellular region"/>
    <property type="evidence" value="ECO:0007669"/>
    <property type="project" value="UniProtKB-SubCell"/>
</dbReference>
<dbReference type="OrthoDB" id="3281695at2"/>
<dbReference type="PATRIC" id="fig|512565.3.peg.7861"/>
<dbReference type="PRINTS" id="PR00313">
    <property type="entry name" value="CABNDNGRPT"/>
</dbReference>
<dbReference type="STRING" id="512565.AMIS_78440"/>
<feature type="compositionally biased region" description="Gly residues" evidence="3">
    <location>
        <begin position="212"/>
        <end position="223"/>
    </location>
</feature>
<dbReference type="KEGG" id="ams:AMIS_78440"/>
<dbReference type="HOGENOM" id="CLU_042624_0_0_11"/>
<dbReference type="InterPro" id="IPR050557">
    <property type="entry name" value="RTX_toxin/Mannuronan_C5-epim"/>
</dbReference>
<dbReference type="PROSITE" id="PS00330">
    <property type="entry name" value="HEMOLYSIN_CALCIUM"/>
    <property type="match status" value="3"/>
</dbReference>
<dbReference type="InterPro" id="IPR018511">
    <property type="entry name" value="Hemolysin-typ_Ca-bd_CS"/>
</dbReference>
<sequence>MSRSQWLTHVGVALLTTVAIGATGSPAFAAGTGTVSVSGTSQIVFKAGSGKVNTLRISRSGRTVTVNDGVTLKAGKGCKQVKNDRTQVRCTTKKTPALITAYLGDKNDSLTGNLGTPLKVYGGSGNDRLTGGSGNDRIVGESGNDRVYGAAGNDSLDGGTGNDRIVGNQGHDKVWGGAGDDSILGHDGDDTLYGDAGNDVIEGSWGTDKVWGGSGNDRLGGGDGNDRLDGGAGADALTGANGHDSLYGSSGNDSIDGGTGNDTLHGGDGDDALKGGTDRDKEYGGAGNDRFLQSSLSSGDDDLFVGNAGNDEVSYVSRTNPVYLSNNGVSRDDGARRNLNDKWVQVEFDTISTDVESLVGGAGHDRIFGGRHADILTGGRGSDLLDGGDGNDVLYGGGRTGVPDEGNELFNNTLIGGAGDDRLFGGAANDVLIGDYNTPSDIPRPVGTDRLDGGSGDNTVSYQYAGSRVAVLALQRGSSSENGEKDENDYIRNAGGIIGSGYDDELTGGGGYHTDFRGGAGNDVMRALTAGSQLMGGTGEDRIYGGPATSSWGDSLYVDDHVKDELIGGTHCNVFPLDEASGCELVHQN</sequence>
<dbReference type="Gene3D" id="2.150.10.10">
    <property type="entry name" value="Serralysin-like metalloprotease, C-terminal"/>
    <property type="match status" value="5"/>
</dbReference>
<organism evidence="5 6">
    <name type="scientific">Actinoplanes missouriensis (strain ATCC 14538 / DSM 43046 / CBS 188.64 / JCM 3121 / NBRC 102363 / NCIMB 12654 / NRRL B-3342 / UNCC 431)</name>
    <dbReference type="NCBI Taxonomy" id="512565"/>
    <lineage>
        <taxon>Bacteria</taxon>
        <taxon>Bacillati</taxon>
        <taxon>Actinomycetota</taxon>
        <taxon>Actinomycetes</taxon>
        <taxon>Micromonosporales</taxon>
        <taxon>Micromonosporaceae</taxon>
        <taxon>Actinoplanes</taxon>
    </lineage>
</organism>
<dbReference type="eggNOG" id="COG2931">
    <property type="taxonomic scope" value="Bacteria"/>
</dbReference>